<sequence length="213" mass="23860">MIFGSLFGGGRDEAKSAVAVVRDVTIGRMVRLDALAWRRLAGGTFTLDRDTLEITAQGIIKLDDGGGYVHRFYTDDELMLQAVSQQPDGSDADDFTLFRPWSSTYATGGWDDAAFRDRLSQPVWNEAGLPPFRRFWYDGDERVQPPVQLWEALYYERDGDPVKHIRQQCMLYVRDLAPEGQELLLALSARPEGGDTTHDIMIGLPLSPAEFSA</sequence>
<dbReference type="AlphaFoldDB" id="A0A7X0JD75"/>
<evidence type="ECO:0000313" key="2">
    <source>
        <dbReference type="Proteomes" id="UP000522313"/>
    </source>
</evidence>
<dbReference type="Proteomes" id="UP000522313">
    <property type="component" value="Unassembled WGS sequence"/>
</dbReference>
<dbReference type="EMBL" id="JACHBT010000006">
    <property type="protein sequence ID" value="MBB6504326.1"/>
    <property type="molecule type" value="Genomic_DNA"/>
</dbReference>
<accession>A0A7X0JD75</accession>
<name>A0A7X0JD75_9SPHN</name>
<dbReference type="InterPro" id="IPR019621">
    <property type="entry name" value="DUF2491"/>
</dbReference>
<gene>
    <name evidence="1" type="ORF">F4693_001296</name>
</gene>
<reference evidence="1 2" key="2">
    <citation type="submission" date="2020-08" db="EMBL/GenBank/DDBJ databases">
        <authorList>
            <person name="Partida-Martinez L."/>
            <person name="Huntemann M."/>
            <person name="Clum A."/>
            <person name="Wang J."/>
            <person name="Palaniappan K."/>
            <person name="Ritter S."/>
            <person name="Chen I.-M."/>
            <person name="Stamatis D."/>
            <person name="Reddy T."/>
            <person name="O'Malley R."/>
            <person name="Daum C."/>
            <person name="Shapiro N."/>
            <person name="Ivanova N."/>
            <person name="Kyrpides N."/>
            <person name="Woyke T."/>
        </authorList>
    </citation>
    <scope>NUCLEOTIDE SEQUENCE [LARGE SCALE GENOMIC DNA]</scope>
    <source>
        <strain evidence="1 2">AS3.13</strain>
    </source>
</reference>
<proteinExistence type="predicted"/>
<evidence type="ECO:0008006" key="3">
    <source>
        <dbReference type="Google" id="ProtNLM"/>
    </source>
</evidence>
<comment type="caution">
    <text evidence="1">The sequence shown here is derived from an EMBL/GenBank/DDBJ whole genome shotgun (WGS) entry which is preliminary data.</text>
</comment>
<reference evidence="1 2" key="1">
    <citation type="submission" date="2020-08" db="EMBL/GenBank/DDBJ databases">
        <title>The Agave Microbiome: Exploring the role of microbial communities in plant adaptations to desert environments.</title>
        <authorList>
            <person name="Partida-Martinez L.P."/>
        </authorList>
    </citation>
    <scope>NUCLEOTIDE SEQUENCE [LARGE SCALE GENOMIC DNA]</scope>
    <source>
        <strain evidence="1 2">AS3.13</strain>
    </source>
</reference>
<dbReference type="RefSeq" id="WP_184504591.1">
    <property type="nucleotide sequence ID" value="NZ_JACHBT010000006.1"/>
</dbReference>
<evidence type="ECO:0000313" key="1">
    <source>
        <dbReference type="EMBL" id="MBB6504326.1"/>
    </source>
</evidence>
<organism evidence="1 2">
    <name type="scientific">Sphingomonas endophytica</name>
    <dbReference type="NCBI Taxonomy" id="869719"/>
    <lineage>
        <taxon>Bacteria</taxon>
        <taxon>Pseudomonadati</taxon>
        <taxon>Pseudomonadota</taxon>
        <taxon>Alphaproteobacteria</taxon>
        <taxon>Sphingomonadales</taxon>
        <taxon>Sphingomonadaceae</taxon>
        <taxon>Sphingomonas</taxon>
    </lineage>
</organism>
<protein>
    <recommendedName>
        <fullName evidence="3">DUF2491 domain-containing protein</fullName>
    </recommendedName>
</protein>
<dbReference type="Pfam" id="PF10679">
    <property type="entry name" value="DUF2491"/>
    <property type="match status" value="1"/>
</dbReference>